<accession>A0A1H7G754</accession>
<proteinExistence type="predicted"/>
<dbReference type="Proteomes" id="UP000183894">
    <property type="component" value="Unassembled WGS sequence"/>
</dbReference>
<dbReference type="EMBL" id="FOAD01000001">
    <property type="protein sequence ID" value="SEK34123.1"/>
    <property type="molecule type" value="Genomic_DNA"/>
</dbReference>
<dbReference type="OrthoDB" id="282668at2157"/>
<keyword evidence="1" id="KW-0472">Membrane</keyword>
<dbReference type="InterPro" id="IPR055713">
    <property type="entry name" value="DUF7289"/>
</dbReference>
<protein>
    <recommendedName>
        <fullName evidence="4">Flagellin N-terminal-like domain-containing protein</fullName>
    </recommendedName>
</protein>
<evidence type="ECO:0000313" key="3">
    <source>
        <dbReference type="Proteomes" id="UP000183894"/>
    </source>
</evidence>
<keyword evidence="1" id="KW-1133">Transmembrane helix</keyword>
<dbReference type="RefSeq" id="WP_074791366.1">
    <property type="nucleotide sequence ID" value="NZ_FOAD01000001.1"/>
</dbReference>
<evidence type="ECO:0008006" key="4">
    <source>
        <dbReference type="Google" id="ProtNLM"/>
    </source>
</evidence>
<dbReference type="AlphaFoldDB" id="A0A1H7G754"/>
<feature type="transmembrane region" description="Helical" evidence="1">
    <location>
        <begin position="21"/>
        <end position="44"/>
    </location>
</feature>
<organism evidence="2 3">
    <name type="scientific">Haloferax larsenii</name>
    <dbReference type="NCBI Taxonomy" id="302484"/>
    <lineage>
        <taxon>Archaea</taxon>
        <taxon>Methanobacteriati</taxon>
        <taxon>Methanobacteriota</taxon>
        <taxon>Stenosarchaea group</taxon>
        <taxon>Halobacteria</taxon>
        <taxon>Halobacteriales</taxon>
        <taxon>Haloferacaceae</taxon>
        <taxon>Haloferax</taxon>
    </lineage>
</organism>
<gene>
    <name evidence="2" type="ORF">SAMN04488691_101239</name>
</gene>
<keyword evidence="1" id="KW-0812">Transmembrane</keyword>
<name>A0A1H7G754_HALLR</name>
<evidence type="ECO:0000313" key="2">
    <source>
        <dbReference type="EMBL" id="SEK34123.1"/>
    </source>
</evidence>
<dbReference type="Pfam" id="PF23960">
    <property type="entry name" value="DUF7289"/>
    <property type="match status" value="1"/>
</dbReference>
<sequence>MTGSTSRLRTASSRSENRAQSNVVGVALLLGIGVVAIGLVTASVGGLVDAQRTSADAGAAADGFESLRDGTFASEDSAYPMRVTDGDLVRVNRTVRIGAVNGVNRTYDADGYVVTIGSHRVAFVGGAVVRGTGENAQLVTPAPLSSAGDAAFLPVPVLNASSSDGGGLDAGTELQTQTTRTVSELPADTYTVAVETAAPAAWERAYEQRGFDTTRSDFDGDGVPSVVATLPEDQTLTVVQYDLTVEVRRG</sequence>
<evidence type="ECO:0000256" key="1">
    <source>
        <dbReference type="SAM" id="Phobius"/>
    </source>
</evidence>
<reference evidence="2 3" key="1">
    <citation type="submission" date="2016-10" db="EMBL/GenBank/DDBJ databases">
        <authorList>
            <person name="de Groot N.N."/>
        </authorList>
    </citation>
    <scope>NUCLEOTIDE SEQUENCE [LARGE SCALE GENOMIC DNA]</scope>
    <source>
        <strain evidence="2 3">CDM_5</strain>
    </source>
</reference>